<organism evidence="2 3">
    <name type="scientific">Stenotrophomonas nematodicola</name>
    <dbReference type="NCBI Taxonomy" id="2656746"/>
    <lineage>
        <taxon>Bacteria</taxon>
        <taxon>Pseudomonadati</taxon>
        <taxon>Pseudomonadota</taxon>
        <taxon>Gammaproteobacteria</taxon>
        <taxon>Lysobacterales</taxon>
        <taxon>Lysobacteraceae</taxon>
        <taxon>Stenotrophomonas</taxon>
    </lineage>
</organism>
<feature type="transmembrane region" description="Helical" evidence="1">
    <location>
        <begin position="381"/>
        <end position="401"/>
    </location>
</feature>
<dbReference type="EMBL" id="JBHGCJ010000009">
    <property type="protein sequence ID" value="MFG6109995.1"/>
    <property type="molecule type" value="Genomic_DNA"/>
</dbReference>
<accession>A0ABW7CYG7</accession>
<gene>
    <name evidence="2" type="ORF">ACEU0G_004021</name>
</gene>
<reference evidence="2 3" key="1">
    <citation type="submission" date="2024-09" db="EMBL/GenBank/DDBJ databases">
        <authorList>
            <consortium name="All-Russian atlas of soil microorganisms"/>
            <consortium name="as a basis for the search for new antimicrobial producers and enzymes with unique properties"/>
            <person name="Sokolova E.A."/>
            <person name="Voronina E.N."/>
        </authorList>
    </citation>
    <scope>NUCLEOTIDE SEQUENCE [LARGE SCALE GENOMIC DNA]</scope>
    <source>
        <strain evidence="2 3">AF-22b-331.1</strain>
    </source>
</reference>
<evidence type="ECO:0000256" key="1">
    <source>
        <dbReference type="SAM" id="Phobius"/>
    </source>
</evidence>
<protein>
    <recommendedName>
        <fullName evidence="4">Transmembrane protein</fullName>
    </recommendedName>
</protein>
<keyword evidence="1" id="KW-0812">Transmembrane</keyword>
<dbReference type="RefSeq" id="WP_394163794.1">
    <property type="nucleotide sequence ID" value="NZ_JBHGCJ010000009.1"/>
</dbReference>
<feature type="transmembrane region" description="Helical" evidence="1">
    <location>
        <begin position="207"/>
        <end position="229"/>
    </location>
</feature>
<feature type="transmembrane region" description="Helical" evidence="1">
    <location>
        <begin position="340"/>
        <end position="361"/>
    </location>
</feature>
<feature type="transmembrane region" description="Helical" evidence="1">
    <location>
        <begin position="408"/>
        <end position="437"/>
    </location>
</feature>
<keyword evidence="3" id="KW-1185">Reference proteome</keyword>
<dbReference type="Proteomes" id="UP001605261">
    <property type="component" value="Unassembled WGS sequence"/>
</dbReference>
<name>A0ABW7CYG7_9GAMM</name>
<feature type="transmembrane region" description="Helical" evidence="1">
    <location>
        <begin position="309"/>
        <end position="328"/>
    </location>
</feature>
<keyword evidence="1" id="KW-0472">Membrane</keyword>
<sequence>MKKKNRYTMTPTTLLPNTPAGTGGWHTAIVMVLSSLLIAAYCHFIGLNMMPLRGESGLFIAQAWGDGNRIGFIKPMLTHAYNGHFAPVFFGAEFVQASMFGVDVRWWFARQMVVLGLLATSLYLLNRSALAFTTLSLRASSVVASLAALVFVVQPTVLELTTWPFMAAQLLCLACGAMAAGSLLTAVRTGEAKSLYLALAWGYASMHMFGVGFTISATIVAAGATVVWARRLPVRAYGVTAAFGVLTVLHAAVMAQSASEPSGGVAVGWSDQAIRLGALYLGSIQGGARSLWANGRFPWPNPDSYQTDAVYGFALLLSLAAISLILLWHGRRDQKPLLVAYGMVVGLFAFSTALYSALIVVRLQASTEMSAINPFLFGTRYLIFPAFFIFLLSPLLVISAARTLGKWLILPAALIGGGAAAATFAFFTTITTLWPIFTTSFPVSWANVVSQARTDLNNDGYIHDRALSELDPEFHAELHQFSGVLEKDLGCTGCVRFSP</sequence>
<feature type="transmembrane region" description="Helical" evidence="1">
    <location>
        <begin position="131"/>
        <end position="153"/>
    </location>
</feature>
<feature type="transmembrane region" description="Helical" evidence="1">
    <location>
        <begin position="236"/>
        <end position="255"/>
    </location>
</feature>
<feature type="transmembrane region" description="Helical" evidence="1">
    <location>
        <begin position="24"/>
        <end position="44"/>
    </location>
</feature>
<comment type="caution">
    <text evidence="2">The sequence shown here is derived from an EMBL/GenBank/DDBJ whole genome shotgun (WGS) entry which is preliminary data.</text>
</comment>
<evidence type="ECO:0008006" key="4">
    <source>
        <dbReference type="Google" id="ProtNLM"/>
    </source>
</evidence>
<keyword evidence="1" id="KW-1133">Transmembrane helix</keyword>
<evidence type="ECO:0000313" key="2">
    <source>
        <dbReference type="EMBL" id="MFG6109995.1"/>
    </source>
</evidence>
<feature type="transmembrane region" description="Helical" evidence="1">
    <location>
        <begin position="107"/>
        <end position="125"/>
    </location>
</feature>
<proteinExistence type="predicted"/>
<evidence type="ECO:0000313" key="3">
    <source>
        <dbReference type="Proteomes" id="UP001605261"/>
    </source>
</evidence>
<feature type="transmembrane region" description="Helical" evidence="1">
    <location>
        <begin position="165"/>
        <end position="187"/>
    </location>
</feature>